<feature type="signal peptide" evidence="2">
    <location>
        <begin position="1"/>
        <end position="24"/>
    </location>
</feature>
<gene>
    <name evidence="3" type="ORF">SAMN05444279_13523</name>
</gene>
<dbReference type="Proteomes" id="UP000325134">
    <property type="component" value="Unassembled WGS sequence"/>
</dbReference>
<dbReference type="PROSITE" id="PS51257">
    <property type="entry name" value="PROKAR_LIPOPROTEIN"/>
    <property type="match status" value="1"/>
</dbReference>
<evidence type="ECO:0000256" key="2">
    <source>
        <dbReference type="SAM" id="SignalP"/>
    </source>
</evidence>
<sequence length="93" mass="10103">MSKPFFFRSILALTLIAGVSACQSTGMPAYEAPPSLTANQEMKVPTLMPRQKAMVPVDAIEFRDSYFAANPRGHDRDGRSACDLPGSAARRTL</sequence>
<protein>
    <recommendedName>
        <fullName evidence="5">Beta-barrel assembly machine subunit BamF</fullName>
    </recommendedName>
</protein>
<evidence type="ECO:0000256" key="1">
    <source>
        <dbReference type="SAM" id="MobiDB-lite"/>
    </source>
</evidence>
<accession>A0A1M5BA34</accession>
<evidence type="ECO:0008006" key="5">
    <source>
        <dbReference type="Google" id="ProtNLM"/>
    </source>
</evidence>
<reference evidence="3 4" key="1">
    <citation type="submission" date="2016-11" db="EMBL/GenBank/DDBJ databases">
        <authorList>
            <person name="Varghese N."/>
            <person name="Submissions S."/>
        </authorList>
    </citation>
    <scope>NUCLEOTIDE SEQUENCE [LARGE SCALE GENOMIC DNA]</scope>
    <source>
        <strain evidence="3 4">DSM 29341</strain>
    </source>
</reference>
<name>A0A1M5BA34_9RHOB</name>
<evidence type="ECO:0000313" key="4">
    <source>
        <dbReference type="Proteomes" id="UP000325134"/>
    </source>
</evidence>
<feature type="chain" id="PRO_5012454532" description="Beta-barrel assembly machine subunit BamF" evidence="2">
    <location>
        <begin position="25"/>
        <end position="93"/>
    </location>
</feature>
<evidence type="ECO:0000313" key="3">
    <source>
        <dbReference type="EMBL" id="SHF39373.1"/>
    </source>
</evidence>
<dbReference type="AlphaFoldDB" id="A0A1M5BA34"/>
<feature type="region of interest" description="Disordered" evidence="1">
    <location>
        <begin position="70"/>
        <end position="93"/>
    </location>
</feature>
<proteinExistence type="predicted"/>
<keyword evidence="4" id="KW-1185">Reference proteome</keyword>
<organism evidence="3 4">
    <name type="scientific">Ruegeria intermedia</name>
    <dbReference type="NCBI Taxonomy" id="996115"/>
    <lineage>
        <taxon>Bacteria</taxon>
        <taxon>Pseudomonadati</taxon>
        <taxon>Pseudomonadota</taxon>
        <taxon>Alphaproteobacteria</taxon>
        <taxon>Rhodobacterales</taxon>
        <taxon>Roseobacteraceae</taxon>
        <taxon>Ruegeria</taxon>
    </lineage>
</organism>
<dbReference type="EMBL" id="FQVK01000035">
    <property type="protein sequence ID" value="SHF39373.1"/>
    <property type="molecule type" value="Genomic_DNA"/>
</dbReference>
<keyword evidence="2" id="KW-0732">Signal</keyword>